<protein>
    <submittedName>
        <fullName evidence="1">CoxG family protein</fullName>
    </submittedName>
</protein>
<dbReference type="SUPFAM" id="SSF55961">
    <property type="entry name" value="Bet v1-like"/>
    <property type="match status" value="1"/>
</dbReference>
<dbReference type="EMBL" id="JBJHQH010000002">
    <property type="protein sequence ID" value="MFK9090692.1"/>
    <property type="molecule type" value="Genomic_DNA"/>
</dbReference>
<gene>
    <name evidence="1" type="ORF">ACJEBI_04240</name>
</gene>
<dbReference type="InterPro" id="IPR023393">
    <property type="entry name" value="START-like_dom_sf"/>
</dbReference>
<dbReference type="RefSeq" id="WP_406579370.1">
    <property type="nucleotide sequence ID" value="NZ_JBJHQH010000002.1"/>
</dbReference>
<dbReference type="Pfam" id="PF06240">
    <property type="entry name" value="COXG"/>
    <property type="match status" value="1"/>
</dbReference>
<dbReference type="Proteomes" id="UP001623041">
    <property type="component" value="Unassembled WGS sequence"/>
</dbReference>
<evidence type="ECO:0000313" key="1">
    <source>
        <dbReference type="EMBL" id="MFK9090692.1"/>
    </source>
</evidence>
<dbReference type="PANTHER" id="PTHR38588">
    <property type="entry name" value="BLL0334 PROTEIN"/>
    <property type="match status" value="1"/>
</dbReference>
<organism evidence="1 2">
    <name type="scientific">Bacillus salipaludis</name>
    <dbReference type="NCBI Taxonomy" id="2547811"/>
    <lineage>
        <taxon>Bacteria</taxon>
        <taxon>Bacillati</taxon>
        <taxon>Bacillota</taxon>
        <taxon>Bacilli</taxon>
        <taxon>Bacillales</taxon>
        <taxon>Bacillaceae</taxon>
        <taxon>Bacillus</taxon>
    </lineage>
</organism>
<keyword evidence="2" id="KW-1185">Reference proteome</keyword>
<accession>A0ABW8RB63</accession>
<name>A0ABW8RB63_9BACI</name>
<reference evidence="1 2" key="1">
    <citation type="submission" date="2024-11" db="EMBL/GenBank/DDBJ databases">
        <authorList>
            <person name="Lucas J.A."/>
        </authorList>
    </citation>
    <scope>NUCLEOTIDE SEQUENCE [LARGE SCALE GENOMIC DNA]</scope>
    <source>
        <strain evidence="1 2">Z 5.4</strain>
    </source>
</reference>
<dbReference type="Gene3D" id="3.30.530.20">
    <property type="match status" value="1"/>
</dbReference>
<proteinExistence type="predicted"/>
<dbReference type="PANTHER" id="PTHR38588:SF1">
    <property type="entry name" value="BLL0334 PROTEIN"/>
    <property type="match status" value="1"/>
</dbReference>
<evidence type="ECO:0000313" key="2">
    <source>
        <dbReference type="Proteomes" id="UP001623041"/>
    </source>
</evidence>
<comment type="caution">
    <text evidence="1">The sequence shown here is derived from an EMBL/GenBank/DDBJ whole genome shotgun (WGS) entry which is preliminary data.</text>
</comment>
<sequence>MKIEYEYTFGLPRNLVWKYVMDEKVLRNALPGCKSFVEHSKGVYEADLEINIGPLKDAFTLEIRLDQQKPPTSFRMNVKGKGNVGEVVGTVEMRLQERVSATKVTCKAEGNVTGALAVAGQRILESGATKGLNVFFQTVEKEIKRNIYQLKRGGRRQR</sequence>
<dbReference type="InterPro" id="IPR010419">
    <property type="entry name" value="CO_DH_gsu"/>
</dbReference>